<dbReference type="PANTHER" id="PTHR43431:SF1">
    <property type="entry name" value="OS08G0476300 PROTEIN"/>
    <property type="match status" value="1"/>
</dbReference>
<gene>
    <name evidence="1" type="ORF">C7451_10714</name>
</gene>
<dbReference type="EMBL" id="QJJM01000007">
    <property type="protein sequence ID" value="PXW75047.1"/>
    <property type="molecule type" value="Genomic_DNA"/>
</dbReference>
<comment type="caution">
    <text evidence="1">The sequence shown here is derived from an EMBL/GenBank/DDBJ whole genome shotgun (WGS) entry which is preliminary data.</text>
</comment>
<dbReference type="Proteomes" id="UP000248014">
    <property type="component" value="Unassembled WGS sequence"/>
</dbReference>
<organism evidence="1 2">
    <name type="scientific">Blastomonas natatoria</name>
    <dbReference type="NCBI Taxonomy" id="34015"/>
    <lineage>
        <taxon>Bacteria</taxon>
        <taxon>Pseudomonadati</taxon>
        <taxon>Pseudomonadota</taxon>
        <taxon>Alphaproteobacteria</taxon>
        <taxon>Sphingomonadales</taxon>
        <taxon>Sphingomonadaceae</taxon>
        <taxon>Blastomonas</taxon>
    </lineage>
</organism>
<dbReference type="Pfam" id="PF00106">
    <property type="entry name" value="adh_short"/>
    <property type="match status" value="1"/>
</dbReference>
<proteinExistence type="predicted"/>
<dbReference type="AlphaFoldDB" id="A0A2V3V046"/>
<dbReference type="OrthoDB" id="9810734at2"/>
<dbReference type="PRINTS" id="PR00081">
    <property type="entry name" value="GDHRDH"/>
</dbReference>
<dbReference type="RefSeq" id="WP_110298806.1">
    <property type="nucleotide sequence ID" value="NZ_QJJM01000007.1"/>
</dbReference>
<name>A0A2V3V046_9SPHN</name>
<keyword evidence="2" id="KW-1185">Reference proteome</keyword>
<accession>A0A2V3V046</accession>
<evidence type="ECO:0000313" key="2">
    <source>
        <dbReference type="Proteomes" id="UP000248014"/>
    </source>
</evidence>
<dbReference type="InterPro" id="IPR036291">
    <property type="entry name" value="NAD(P)-bd_dom_sf"/>
</dbReference>
<dbReference type="SUPFAM" id="SSF51735">
    <property type="entry name" value="NAD(P)-binding Rossmann-fold domains"/>
    <property type="match status" value="1"/>
</dbReference>
<reference evidence="1 2" key="1">
    <citation type="submission" date="2018-05" db="EMBL/GenBank/DDBJ databases">
        <title>Genomic Encyclopedia of Type Strains, Phase IV (KMG-IV): sequencing the most valuable type-strain genomes for metagenomic binning, comparative biology and taxonomic classification.</title>
        <authorList>
            <person name="Goeker M."/>
        </authorList>
    </citation>
    <scope>NUCLEOTIDE SEQUENCE [LARGE SCALE GENOMIC DNA]</scope>
    <source>
        <strain evidence="1 2">DSM 3183</strain>
    </source>
</reference>
<sequence length="222" mass="22166">MTQSKGPAIIIGYGPGVSGAVAEAFAKEGYPLALIARDTTKLDAAVTAFRASGIAARGFAADAGHATALTTALDAARDALGDAEVLVYNAALWRPGPVLATTPESFDADFQLCVTGALVAARALAPAMIAAGRGTLLFTGGGLALYPSPQAPSLSVGKAGIRALALMLAAELAPSGIRVGTVTIAGEVAAGTPFAPEKIADAFLALHRSPPDPTTAEVVFRG</sequence>
<dbReference type="InterPro" id="IPR002347">
    <property type="entry name" value="SDR_fam"/>
</dbReference>
<protein>
    <submittedName>
        <fullName evidence="1">NADP-dependent 3-hydroxy acid dehydrogenase YdfG</fullName>
    </submittedName>
</protein>
<dbReference type="PANTHER" id="PTHR43431">
    <property type="entry name" value="OXIDOREDUCTASE, SHORT CHAIN DEHYDROGENASE/REDUCTASE FAMILY (AFU_ORTHOLOGUE AFUA_5G14000)"/>
    <property type="match status" value="1"/>
</dbReference>
<dbReference type="Gene3D" id="3.40.50.720">
    <property type="entry name" value="NAD(P)-binding Rossmann-like Domain"/>
    <property type="match status" value="1"/>
</dbReference>
<evidence type="ECO:0000313" key="1">
    <source>
        <dbReference type="EMBL" id="PXW75047.1"/>
    </source>
</evidence>